<comment type="caution">
    <text evidence="4">The sequence shown here is derived from an EMBL/GenBank/DDBJ whole genome shotgun (WGS) entry which is preliminary data.</text>
</comment>
<dbReference type="InterPro" id="IPR023302">
    <property type="entry name" value="Pept_S9A_N"/>
</dbReference>
<dbReference type="PANTHER" id="PTHR42881">
    <property type="entry name" value="PROLYL ENDOPEPTIDASE"/>
    <property type="match status" value="1"/>
</dbReference>
<organism evidence="4 5">
    <name type="scientific">Forsythia ovata</name>
    <dbReference type="NCBI Taxonomy" id="205694"/>
    <lineage>
        <taxon>Eukaryota</taxon>
        <taxon>Viridiplantae</taxon>
        <taxon>Streptophyta</taxon>
        <taxon>Embryophyta</taxon>
        <taxon>Tracheophyta</taxon>
        <taxon>Spermatophyta</taxon>
        <taxon>Magnoliopsida</taxon>
        <taxon>eudicotyledons</taxon>
        <taxon>Gunneridae</taxon>
        <taxon>Pentapetalae</taxon>
        <taxon>asterids</taxon>
        <taxon>lamiids</taxon>
        <taxon>Lamiales</taxon>
        <taxon>Oleaceae</taxon>
        <taxon>Forsythieae</taxon>
        <taxon>Forsythia</taxon>
    </lineage>
</organism>
<dbReference type="Proteomes" id="UP001604277">
    <property type="component" value="Unassembled WGS sequence"/>
</dbReference>
<proteinExistence type="predicted"/>
<accession>A0ABD1SMA7</accession>
<reference evidence="5" key="1">
    <citation type="submission" date="2024-07" db="EMBL/GenBank/DDBJ databases">
        <title>Two chromosome-level genome assemblies of Korean endemic species Abeliophyllum distichum and Forsythia ovata (Oleaceae).</title>
        <authorList>
            <person name="Jang H."/>
        </authorList>
    </citation>
    <scope>NUCLEOTIDE SEQUENCE [LARGE SCALE GENOMIC DNA]</scope>
</reference>
<keyword evidence="1" id="KW-0175">Coiled coil</keyword>
<evidence type="ECO:0000259" key="3">
    <source>
        <dbReference type="Pfam" id="PF02897"/>
    </source>
</evidence>
<keyword evidence="5" id="KW-1185">Reference proteome</keyword>
<name>A0ABD1SMA7_9LAMI</name>
<sequence length="324" mass="37892">MAAIDVMSLLKELENCRVVEVDLVPPPWRSWKSSGPYLPPNSYYKLVDNFEASYDHVANDDSVFTFRTIKNAPKYKLVRVDMNYPTSWTDVLDENEKDVLGSAVAVNGNQMVVNYLSDRNRQPQRQSPRAPLHLKTLSSDSNPPHHRSDRSTRLTNGRSPQGAHSDPMLYLKYNLIMRKLNMLPVIKMSPLRKTIRRRAPKKRAPLHLRIKFDLRVRHTDYIKRPRACNQNLENIRRYDELNAELEEFNIELEDLGAELGLLRAKMEEIYAEQVKIDDEEEVDAEQEDIDAKWKKIDAKMEKILAEIEARDRRVKEFTEIYEDI</sequence>
<feature type="region of interest" description="Disordered" evidence="2">
    <location>
        <begin position="118"/>
        <end position="165"/>
    </location>
</feature>
<evidence type="ECO:0000256" key="1">
    <source>
        <dbReference type="SAM" id="Coils"/>
    </source>
</evidence>
<gene>
    <name evidence="4" type="ORF">Fot_35708</name>
</gene>
<dbReference type="AlphaFoldDB" id="A0ABD1SMA7"/>
<evidence type="ECO:0000313" key="5">
    <source>
        <dbReference type="Proteomes" id="UP001604277"/>
    </source>
</evidence>
<protein>
    <submittedName>
        <fullName evidence="4">Prolyl oligopeptidase-like protein</fullName>
    </submittedName>
</protein>
<evidence type="ECO:0000256" key="2">
    <source>
        <dbReference type="SAM" id="MobiDB-lite"/>
    </source>
</evidence>
<dbReference type="InterPro" id="IPR051167">
    <property type="entry name" value="Prolyl_oligopep/macrocyclase"/>
</dbReference>
<dbReference type="Pfam" id="PF02897">
    <property type="entry name" value="Peptidase_S9_N"/>
    <property type="match status" value="1"/>
</dbReference>
<evidence type="ECO:0000313" key="4">
    <source>
        <dbReference type="EMBL" id="KAL2501860.1"/>
    </source>
</evidence>
<dbReference type="EMBL" id="JBFOLJ010000010">
    <property type="protein sequence ID" value="KAL2501860.1"/>
    <property type="molecule type" value="Genomic_DNA"/>
</dbReference>
<dbReference type="PANTHER" id="PTHR42881:SF2">
    <property type="entry name" value="PROLYL ENDOPEPTIDASE"/>
    <property type="match status" value="1"/>
</dbReference>
<dbReference type="Gene3D" id="2.130.10.120">
    <property type="entry name" value="Prolyl oligopeptidase, N-terminal domain"/>
    <property type="match status" value="1"/>
</dbReference>
<feature type="domain" description="Peptidase S9A N-terminal" evidence="3">
    <location>
        <begin position="42"/>
        <end position="119"/>
    </location>
</feature>
<feature type="coiled-coil region" evidence="1">
    <location>
        <begin position="231"/>
        <end position="272"/>
    </location>
</feature>